<proteinExistence type="predicted"/>
<protein>
    <submittedName>
        <fullName evidence="2">Uncharacterized protein</fullName>
    </submittedName>
</protein>
<dbReference type="AlphaFoldDB" id="A0A7W5VHY3"/>
<evidence type="ECO:0000313" key="3">
    <source>
        <dbReference type="Proteomes" id="UP000579945"/>
    </source>
</evidence>
<evidence type="ECO:0000313" key="2">
    <source>
        <dbReference type="EMBL" id="MBB3732405.1"/>
    </source>
</evidence>
<gene>
    <name evidence="2" type="ORF">FHR33_008265</name>
</gene>
<accession>A0A7W5VHY3</accession>
<dbReference type="EMBL" id="JACIBV010000001">
    <property type="protein sequence ID" value="MBB3732405.1"/>
    <property type="molecule type" value="Genomic_DNA"/>
</dbReference>
<reference evidence="2 3" key="1">
    <citation type="submission" date="2020-08" db="EMBL/GenBank/DDBJ databases">
        <title>Sequencing the genomes of 1000 actinobacteria strains.</title>
        <authorList>
            <person name="Klenk H.-P."/>
        </authorList>
    </citation>
    <scope>NUCLEOTIDE SEQUENCE [LARGE SCALE GENOMIC DNA]</scope>
    <source>
        <strain evidence="2 3">DSM 44320</strain>
    </source>
</reference>
<dbReference type="Proteomes" id="UP000579945">
    <property type="component" value="Unassembled WGS sequence"/>
</dbReference>
<organism evidence="2 3">
    <name type="scientific">Nonomuraea dietziae</name>
    <dbReference type="NCBI Taxonomy" id="65515"/>
    <lineage>
        <taxon>Bacteria</taxon>
        <taxon>Bacillati</taxon>
        <taxon>Actinomycetota</taxon>
        <taxon>Actinomycetes</taxon>
        <taxon>Streptosporangiales</taxon>
        <taxon>Streptosporangiaceae</taxon>
        <taxon>Nonomuraea</taxon>
    </lineage>
</organism>
<evidence type="ECO:0000256" key="1">
    <source>
        <dbReference type="SAM" id="MobiDB-lite"/>
    </source>
</evidence>
<comment type="caution">
    <text evidence="2">The sequence shown here is derived from an EMBL/GenBank/DDBJ whole genome shotgun (WGS) entry which is preliminary data.</text>
</comment>
<keyword evidence="3" id="KW-1185">Reference proteome</keyword>
<feature type="region of interest" description="Disordered" evidence="1">
    <location>
        <begin position="1"/>
        <end position="34"/>
    </location>
</feature>
<sequence>MPVGLLGLGHIDALHPRRSPPAPEHTMPDRRLSR</sequence>
<name>A0A7W5VHY3_9ACTN</name>